<dbReference type="EMBL" id="CP046401">
    <property type="protein sequence ID" value="QGY46442.1"/>
    <property type="molecule type" value="Genomic_DNA"/>
</dbReference>
<dbReference type="PANTHER" id="PTHR14226:SF76">
    <property type="entry name" value="NTE FAMILY PROTEIN RSSA"/>
    <property type="match status" value="1"/>
</dbReference>
<dbReference type="InterPro" id="IPR002641">
    <property type="entry name" value="PNPLA_dom"/>
</dbReference>
<dbReference type="PANTHER" id="PTHR14226">
    <property type="entry name" value="NEUROPATHY TARGET ESTERASE/SWISS CHEESE D.MELANOGASTER"/>
    <property type="match status" value="1"/>
</dbReference>
<dbReference type="Gene3D" id="3.40.1090.10">
    <property type="entry name" value="Cytosolic phospholipase A2 catalytic domain"/>
    <property type="match status" value="1"/>
</dbReference>
<proteinExistence type="predicted"/>
<evidence type="ECO:0000256" key="1">
    <source>
        <dbReference type="ARBA" id="ARBA00022801"/>
    </source>
</evidence>
<feature type="domain" description="PNPLA" evidence="5">
    <location>
        <begin position="7"/>
        <end position="167"/>
    </location>
</feature>
<evidence type="ECO:0000259" key="5">
    <source>
        <dbReference type="PROSITE" id="PS51635"/>
    </source>
</evidence>
<keyword evidence="7" id="KW-1185">Reference proteome</keyword>
<feature type="short sequence motif" description="GXSXG" evidence="4">
    <location>
        <begin position="38"/>
        <end position="42"/>
    </location>
</feature>
<dbReference type="Pfam" id="PF01734">
    <property type="entry name" value="Patatin"/>
    <property type="match status" value="1"/>
</dbReference>
<dbReference type="SUPFAM" id="SSF52151">
    <property type="entry name" value="FabD/lysophospholipase-like"/>
    <property type="match status" value="1"/>
</dbReference>
<evidence type="ECO:0000256" key="4">
    <source>
        <dbReference type="PROSITE-ProRule" id="PRU01161"/>
    </source>
</evidence>
<evidence type="ECO:0000256" key="3">
    <source>
        <dbReference type="ARBA" id="ARBA00023098"/>
    </source>
</evidence>
<dbReference type="GO" id="GO:0016787">
    <property type="term" value="F:hydrolase activity"/>
    <property type="evidence" value="ECO:0007669"/>
    <property type="project" value="UniProtKB-UniRule"/>
</dbReference>
<dbReference type="AlphaFoldDB" id="A0A6I6K1X2"/>
<protein>
    <submittedName>
        <fullName evidence="6">Patatin</fullName>
    </submittedName>
</protein>
<evidence type="ECO:0000313" key="6">
    <source>
        <dbReference type="EMBL" id="QGY46442.1"/>
    </source>
</evidence>
<dbReference type="KEGG" id="mcos:GM418_23095"/>
<gene>
    <name evidence="6" type="ORF">GM418_23095</name>
</gene>
<comment type="caution">
    <text evidence="4">Lacks conserved residue(s) required for the propagation of feature annotation.</text>
</comment>
<evidence type="ECO:0000256" key="2">
    <source>
        <dbReference type="ARBA" id="ARBA00022963"/>
    </source>
</evidence>
<evidence type="ECO:0000313" key="7">
    <source>
        <dbReference type="Proteomes" id="UP000428260"/>
    </source>
</evidence>
<keyword evidence="1 4" id="KW-0378">Hydrolase</keyword>
<accession>A0A6I6K1X2</accession>
<dbReference type="Proteomes" id="UP000428260">
    <property type="component" value="Chromosome"/>
</dbReference>
<keyword evidence="3 4" id="KW-0443">Lipid metabolism</keyword>
<feature type="active site" description="Proton acceptor" evidence="4">
    <location>
        <position position="154"/>
    </location>
</feature>
<dbReference type="GO" id="GO:0016042">
    <property type="term" value="P:lipid catabolic process"/>
    <property type="evidence" value="ECO:0007669"/>
    <property type="project" value="UniProtKB-UniRule"/>
</dbReference>
<dbReference type="InterPro" id="IPR016035">
    <property type="entry name" value="Acyl_Trfase/lysoPLipase"/>
</dbReference>
<dbReference type="PROSITE" id="PS51635">
    <property type="entry name" value="PNPLA"/>
    <property type="match status" value="1"/>
</dbReference>
<sequence>MKKNVALVLGSGGARGLAHIGVINELEKQGFNITSVSGTSIGSLIGGFCAMGKLNELTEWLTTLQKKDVYSLMDPTLSTNGLLKAEKVFRKLNTIIPDVLIEEMNIPFAAVATDVINREEVIFTIGSFYKAARASIAIPTIITPVISENSILVDGGLLNPIPANRVKRTEGDILVVVNLYDSNNPDILLYEEDVKKHLAPQKSSISNLIILNNSINNIIKRIQDFIPTGNKNSQGYYSLIQFTTSAMLEQISKLSLELNKPDILINIPFDAARTFEFYKAKELIEAGRKAARFSINQYNIQSEKYADNHGNKQG</sequence>
<keyword evidence="2 4" id="KW-0442">Lipid degradation</keyword>
<dbReference type="RefSeq" id="WP_158869575.1">
    <property type="nucleotide sequence ID" value="NZ_CP046401.1"/>
</dbReference>
<feature type="active site" description="Nucleophile" evidence="4">
    <location>
        <position position="40"/>
    </location>
</feature>
<feature type="short sequence motif" description="DGA/G" evidence="4">
    <location>
        <begin position="154"/>
        <end position="156"/>
    </location>
</feature>
<organism evidence="6 7">
    <name type="scientific">Maribellus comscasis</name>
    <dbReference type="NCBI Taxonomy" id="2681766"/>
    <lineage>
        <taxon>Bacteria</taxon>
        <taxon>Pseudomonadati</taxon>
        <taxon>Bacteroidota</taxon>
        <taxon>Bacteroidia</taxon>
        <taxon>Marinilabiliales</taxon>
        <taxon>Prolixibacteraceae</taxon>
        <taxon>Maribellus</taxon>
    </lineage>
</organism>
<reference evidence="6 7" key="1">
    <citation type="submission" date="2019-11" db="EMBL/GenBank/DDBJ databases">
        <authorList>
            <person name="Zheng R.K."/>
            <person name="Sun C.M."/>
        </authorList>
    </citation>
    <scope>NUCLEOTIDE SEQUENCE [LARGE SCALE GENOMIC DNA]</scope>
    <source>
        <strain evidence="6 7">WC007</strain>
    </source>
</reference>
<name>A0A6I6K1X2_9BACT</name>
<dbReference type="InterPro" id="IPR050301">
    <property type="entry name" value="NTE"/>
</dbReference>